<protein>
    <submittedName>
        <fullName evidence="5">(spotted green pufferfish) hypothetical protein</fullName>
    </submittedName>
    <submittedName>
        <fullName evidence="6">Si:dkey-4p15.5</fullName>
    </submittedName>
</protein>
<proteinExistence type="predicted"/>
<evidence type="ECO:0000313" key="5">
    <source>
        <dbReference type="EMBL" id="CAG08898.1"/>
    </source>
</evidence>
<organism evidence="5">
    <name type="scientific">Tetraodon nigroviridis</name>
    <name type="common">Spotted green pufferfish</name>
    <name type="synonym">Chelonodon nigroviridis</name>
    <dbReference type="NCBI Taxonomy" id="99883"/>
    <lineage>
        <taxon>Eukaryota</taxon>
        <taxon>Metazoa</taxon>
        <taxon>Chordata</taxon>
        <taxon>Craniata</taxon>
        <taxon>Vertebrata</taxon>
        <taxon>Euteleostomi</taxon>
        <taxon>Actinopterygii</taxon>
        <taxon>Neopterygii</taxon>
        <taxon>Teleostei</taxon>
        <taxon>Neoteleostei</taxon>
        <taxon>Acanthomorphata</taxon>
        <taxon>Eupercaria</taxon>
        <taxon>Tetraodontiformes</taxon>
        <taxon>Tetradontoidea</taxon>
        <taxon>Tetraodontidae</taxon>
        <taxon>Tetraodon</taxon>
    </lineage>
</organism>
<reference evidence="6" key="3">
    <citation type="submission" date="2025-05" db="UniProtKB">
        <authorList>
            <consortium name="Ensembl"/>
        </authorList>
    </citation>
    <scope>IDENTIFICATION</scope>
</reference>
<evidence type="ECO:0000256" key="3">
    <source>
        <dbReference type="SAM" id="SignalP"/>
    </source>
</evidence>
<dbReference type="OrthoDB" id="9274484at2759"/>
<dbReference type="GeneTree" id="ENSGT00940000164443"/>
<dbReference type="PANTHER" id="PTHR14002:SF10">
    <property type="entry name" value="ZONA PELLUCIDA-LIKE DOMAIN-CONTAINING PROTEIN 1-RELATED"/>
    <property type="match status" value="1"/>
</dbReference>
<feature type="signal peptide" evidence="3">
    <location>
        <begin position="1"/>
        <end position="18"/>
    </location>
</feature>
<dbReference type="InterPro" id="IPR042235">
    <property type="entry name" value="ZP-C_dom"/>
</dbReference>
<reference evidence="5" key="2">
    <citation type="submission" date="2004-02" db="EMBL/GenBank/DDBJ databases">
        <authorList>
            <consortium name="Genoscope"/>
            <consortium name="Whitehead Institute Centre for Genome Research"/>
        </authorList>
    </citation>
    <scope>NUCLEOTIDE SEQUENCE</scope>
</reference>
<dbReference type="OMA" id="YAMYNES"/>
<name>Q4RRT4_TETNG</name>
<keyword evidence="1 3" id="KW-0732">Signal</keyword>
<dbReference type="Ensembl" id="ENSTNIT00000019496.1">
    <property type="protein sequence ID" value="ENSTNIP00000019267.1"/>
    <property type="gene ID" value="ENSTNIG00000016176.1"/>
</dbReference>
<dbReference type="InterPro" id="IPR055355">
    <property type="entry name" value="ZP-C"/>
</dbReference>
<keyword evidence="7" id="KW-1185">Reference proteome</keyword>
<dbReference type="AlphaFoldDB" id="Q4RRT4"/>
<dbReference type="KEGG" id="tng:GSTEN00030017G001"/>
<evidence type="ECO:0000313" key="7">
    <source>
        <dbReference type="Proteomes" id="UP000007303"/>
    </source>
</evidence>
<dbReference type="Gene3D" id="2.60.40.4100">
    <property type="entry name" value="Zona pellucida, ZP-C domain"/>
    <property type="match status" value="1"/>
</dbReference>
<dbReference type="HOGENOM" id="CLU_045259_1_0_1"/>
<reference evidence="5 7" key="1">
    <citation type="journal article" date="2004" name="Nature">
        <title>Genome duplication in the teleost fish Tetraodon nigroviridis reveals the early vertebrate proto-karyotype.</title>
        <authorList>
            <person name="Jaillon O."/>
            <person name="Aury J.-M."/>
            <person name="Brunet F."/>
            <person name="Petit J.-L."/>
            <person name="Stange-Thomann N."/>
            <person name="Mauceli E."/>
            <person name="Bouneau L."/>
            <person name="Fischer C."/>
            <person name="Ozouf-Costaz C."/>
            <person name="Bernot A."/>
            <person name="Nicaud S."/>
            <person name="Jaffe D."/>
            <person name="Fisher S."/>
            <person name="Lutfalla G."/>
            <person name="Dossat C."/>
            <person name="Segurens B."/>
            <person name="Dasilva C."/>
            <person name="Salanoubat M."/>
            <person name="Levy M."/>
            <person name="Boudet N."/>
            <person name="Castellano S."/>
            <person name="Anthouard V."/>
            <person name="Jubin C."/>
            <person name="Castelli V."/>
            <person name="Katinka M."/>
            <person name="Vacherie B."/>
            <person name="Biemont C."/>
            <person name="Skalli Z."/>
            <person name="Cattolico L."/>
            <person name="Poulain J."/>
            <person name="De Berardinis V."/>
            <person name="Cruaud C."/>
            <person name="Duprat S."/>
            <person name="Brottier P."/>
            <person name="Coutanceau J.-P."/>
            <person name="Gouzy J."/>
            <person name="Parra G."/>
            <person name="Lardier G."/>
            <person name="Chapple C."/>
            <person name="McKernan K.J."/>
            <person name="McEwan P."/>
            <person name="Bosak S."/>
            <person name="Kellis M."/>
            <person name="Volff J.-N."/>
            <person name="Guigo R."/>
            <person name="Zody M.C."/>
            <person name="Mesirov J."/>
            <person name="Lindblad-Toh K."/>
            <person name="Birren B."/>
            <person name="Nusbaum C."/>
            <person name="Kahn D."/>
            <person name="Robinson-Rechavi M."/>
            <person name="Laudet V."/>
            <person name="Schachter V."/>
            <person name="Quetier F."/>
            <person name="Saurin W."/>
            <person name="Scarpelli C."/>
            <person name="Wincker P."/>
            <person name="Lander E.S."/>
            <person name="Weissenbach J."/>
            <person name="Roest Crollius H."/>
        </authorList>
    </citation>
    <scope>NUCLEOTIDE SEQUENCE [LARGE SCALE GENOMIC DNA]</scope>
</reference>
<gene>
    <name evidence="5" type="ORF">GSTENG00030017001</name>
</gene>
<feature type="domain" description="ZP-C" evidence="4">
    <location>
        <begin position="184"/>
        <end position="245"/>
    </location>
</feature>
<keyword evidence="2" id="KW-1015">Disulfide bond</keyword>
<dbReference type="Pfam" id="PF00100">
    <property type="entry name" value="Zona_pellucida"/>
    <property type="match status" value="1"/>
</dbReference>
<sequence length="294" mass="32930">MRLVLLVCQLGLVFRAWAQLPEACITSNTNRAPENSDISVICGTQYMDLSIYICPVYYAMYNESLMVTINKQGTGLFADFSSVQYVNISGFVNSIDPSAGMITYSPQILYKFSCLYPMQYLLNNTEIAVSGVSLAVRDNNGTFSSTLSMELYQDDQYQQILNIPSTGLMLKTKIYVAVLATNLTDRCTLDAQTKVELNGASQRAHFSFEAFRFVEHKNQPISTFYLHCITRLCEVSSCSSLTPNCQTSQKRRKREAENVSTNATVTSHLIIVGKQSTGECSSLEDKKRRHFPLI</sequence>
<evidence type="ECO:0000259" key="4">
    <source>
        <dbReference type="Pfam" id="PF00100"/>
    </source>
</evidence>
<evidence type="ECO:0000313" key="6">
    <source>
        <dbReference type="Ensembl" id="ENSTNIP00000019267.1"/>
    </source>
</evidence>
<dbReference type="Proteomes" id="UP000007303">
    <property type="component" value="Unassembled WGS sequence"/>
</dbReference>
<accession>Q4RRT4</accession>
<feature type="chain" id="PRO_5014105150" evidence="3">
    <location>
        <begin position="19"/>
        <end position="294"/>
    </location>
</feature>
<evidence type="ECO:0000256" key="1">
    <source>
        <dbReference type="ARBA" id="ARBA00022729"/>
    </source>
</evidence>
<evidence type="ECO:0000256" key="2">
    <source>
        <dbReference type="ARBA" id="ARBA00023157"/>
    </source>
</evidence>
<dbReference type="EMBL" id="CAAE01015002">
    <property type="protein sequence ID" value="CAG08898.1"/>
    <property type="molecule type" value="Genomic_DNA"/>
</dbReference>
<dbReference type="PANTHER" id="PTHR14002">
    <property type="entry name" value="ENDOGLIN/TGF-BETA RECEPTOR TYPE III"/>
    <property type="match status" value="1"/>
</dbReference>